<sequence>MKVLIADDELVALRLLESSLRRWGYDVVVARNGNEASQILLSPDAPKLAILDWRMPGMDGTQLCQEIRQNKPEPYTYVILLSGNRDQDDIIAGLDAGADDYVTKPFDPAELRVRLRTGKRILCLQEQLINSREAMRDLATRDGLTGLWNRSAILDIIEGELARALRQGVPVAVIMADLDCFKLINDTYGHATGDAVLQKAAQVMRDSVRRYDSVGRYGGEEFLLVLPGCDPANAIGHAERVRAAIAQIDLPTPKGNVRPTVSLGVAVSSIHSASDPYELIQTADVALYRAKDGGRNRAELAAAEPGICTR</sequence>
<dbReference type="Gene3D" id="3.40.50.2300">
    <property type="match status" value="1"/>
</dbReference>
<dbReference type="GO" id="GO:0000160">
    <property type="term" value="P:phosphorelay signal transduction system"/>
    <property type="evidence" value="ECO:0007669"/>
    <property type="project" value="InterPro"/>
</dbReference>
<dbReference type="Proteomes" id="UP000317648">
    <property type="component" value="Chromosome"/>
</dbReference>
<keyword evidence="7" id="KW-1185">Reference proteome</keyword>
<dbReference type="PANTHER" id="PTHR45138:SF9">
    <property type="entry name" value="DIGUANYLATE CYCLASE DGCM-RELATED"/>
    <property type="match status" value="1"/>
</dbReference>
<dbReference type="Pfam" id="PF00990">
    <property type="entry name" value="GGDEF"/>
    <property type="match status" value="1"/>
</dbReference>
<comment type="catalytic activity">
    <reaction evidence="2">
        <text>2 GTP = 3',3'-c-di-GMP + 2 diphosphate</text>
        <dbReference type="Rhea" id="RHEA:24898"/>
        <dbReference type="ChEBI" id="CHEBI:33019"/>
        <dbReference type="ChEBI" id="CHEBI:37565"/>
        <dbReference type="ChEBI" id="CHEBI:58805"/>
        <dbReference type="EC" id="2.7.7.65"/>
    </reaction>
</comment>
<feature type="domain" description="Response regulatory" evidence="4">
    <location>
        <begin position="2"/>
        <end position="119"/>
    </location>
</feature>
<dbReference type="NCBIfam" id="TIGR00254">
    <property type="entry name" value="GGDEF"/>
    <property type="match status" value="1"/>
</dbReference>
<dbReference type="OrthoDB" id="244535at2"/>
<dbReference type="SMART" id="SM00267">
    <property type="entry name" value="GGDEF"/>
    <property type="match status" value="1"/>
</dbReference>
<dbReference type="PANTHER" id="PTHR45138">
    <property type="entry name" value="REGULATORY COMPONENTS OF SENSORY TRANSDUCTION SYSTEM"/>
    <property type="match status" value="1"/>
</dbReference>
<dbReference type="EMBL" id="CP036433">
    <property type="protein sequence ID" value="QDU99132.1"/>
    <property type="molecule type" value="Genomic_DNA"/>
</dbReference>
<dbReference type="RefSeq" id="WP_145058910.1">
    <property type="nucleotide sequence ID" value="NZ_CP036433.1"/>
</dbReference>
<dbReference type="Gene3D" id="6.10.250.690">
    <property type="match status" value="1"/>
</dbReference>
<dbReference type="Pfam" id="PF00072">
    <property type="entry name" value="Response_reg"/>
    <property type="match status" value="1"/>
</dbReference>
<dbReference type="InterPro" id="IPR011006">
    <property type="entry name" value="CheY-like_superfamily"/>
</dbReference>
<proteinExistence type="predicted"/>
<evidence type="ECO:0000259" key="5">
    <source>
        <dbReference type="PROSITE" id="PS50887"/>
    </source>
</evidence>
<dbReference type="InterPro" id="IPR001789">
    <property type="entry name" value="Sig_transdc_resp-reg_receiver"/>
</dbReference>
<dbReference type="InterPro" id="IPR029787">
    <property type="entry name" value="Nucleotide_cyclase"/>
</dbReference>
<dbReference type="GO" id="GO:0043709">
    <property type="term" value="P:cell adhesion involved in single-species biofilm formation"/>
    <property type="evidence" value="ECO:0007669"/>
    <property type="project" value="TreeGrafter"/>
</dbReference>
<dbReference type="CDD" id="cd17574">
    <property type="entry name" value="REC_OmpR"/>
    <property type="match status" value="1"/>
</dbReference>
<evidence type="ECO:0000259" key="4">
    <source>
        <dbReference type="PROSITE" id="PS50110"/>
    </source>
</evidence>
<dbReference type="EC" id="2.7.7.65" evidence="1"/>
<dbReference type="InterPro" id="IPR000160">
    <property type="entry name" value="GGDEF_dom"/>
</dbReference>
<dbReference type="CDD" id="cd01949">
    <property type="entry name" value="GGDEF"/>
    <property type="match status" value="1"/>
</dbReference>
<dbReference type="AlphaFoldDB" id="A0A518E4W9"/>
<dbReference type="PROSITE" id="PS50887">
    <property type="entry name" value="GGDEF"/>
    <property type="match status" value="1"/>
</dbReference>
<evidence type="ECO:0000313" key="6">
    <source>
        <dbReference type="EMBL" id="QDU99132.1"/>
    </source>
</evidence>
<reference evidence="6 7" key="1">
    <citation type="submission" date="2019-02" db="EMBL/GenBank/DDBJ databases">
        <title>Deep-cultivation of Planctomycetes and their phenomic and genomic characterization uncovers novel biology.</title>
        <authorList>
            <person name="Wiegand S."/>
            <person name="Jogler M."/>
            <person name="Boedeker C."/>
            <person name="Pinto D."/>
            <person name="Vollmers J."/>
            <person name="Rivas-Marin E."/>
            <person name="Kohn T."/>
            <person name="Peeters S.H."/>
            <person name="Heuer A."/>
            <person name="Rast P."/>
            <person name="Oberbeckmann S."/>
            <person name="Bunk B."/>
            <person name="Jeske O."/>
            <person name="Meyerdierks A."/>
            <person name="Storesund J.E."/>
            <person name="Kallscheuer N."/>
            <person name="Luecker S."/>
            <person name="Lage O.M."/>
            <person name="Pohl T."/>
            <person name="Merkel B.J."/>
            <person name="Hornburger P."/>
            <person name="Mueller R.-W."/>
            <person name="Bruemmer F."/>
            <person name="Labrenz M."/>
            <person name="Spormann A.M."/>
            <person name="Op den Camp H."/>
            <person name="Overmann J."/>
            <person name="Amann R."/>
            <person name="Jetten M.S.M."/>
            <person name="Mascher T."/>
            <person name="Medema M.H."/>
            <person name="Devos D.P."/>
            <person name="Kaster A.-K."/>
            <person name="Ovreas L."/>
            <person name="Rohde M."/>
            <person name="Galperin M.Y."/>
            <person name="Jogler C."/>
        </authorList>
    </citation>
    <scope>NUCLEOTIDE SEQUENCE [LARGE SCALE GENOMIC DNA]</scope>
    <source>
        <strain evidence="6 7">Pla85_3_4</strain>
    </source>
</reference>
<accession>A0A518E4W9</accession>
<dbReference type="SUPFAM" id="SSF55073">
    <property type="entry name" value="Nucleotide cyclase"/>
    <property type="match status" value="1"/>
</dbReference>
<gene>
    <name evidence="6" type="primary">pleD_9</name>
    <name evidence="6" type="ORF">Pla8534_70430</name>
</gene>
<evidence type="ECO:0000256" key="1">
    <source>
        <dbReference type="ARBA" id="ARBA00012528"/>
    </source>
</evidence>
<dbReference type="PROSITE" id="PS50110">
    <property type="entry name" value="RESPONSE_REGULATORY"/>
    <property type="match status" value="1"/>
</dbReference>
<feature type="domain" description="GGDEF" evidence="5">
    <location>
        <begin position="169"/>
        <end position="303"/>
    </location>
</feature>
<dbReference type="GO" id="GO:0052621">
    <property type="term" value="F:diguanylate cyclase activity"/>
    <property type="evidence" value="ECO:0007669"/>
    <property type="project" value="UniProtKB-EC"/>
</dbReference>
<feature type="modified residue" description="4-aspartylphosphate" evidence="3">
    <location>
        <position position="52"/>
    </location>
</feature>
<dbReference type="InterPro" id="IPR043128">
    <property type="entry name" value="Rev_trsase/Diguanyl_cyclase"/>
</dbReference>
<dbReference type="SUPFAM" id="SSF52172">
    <property type="entry name" value="CheY-like"/>
    <property type="match status" value="1"/>
</dbReference>
<protein>
    <recommendedName>
        <fullName evidence="1">diguanylate cyclase</fullName>
        <ecNumber evidence="1">2.7.7.65</ecNumber>
    </recommendedName>
</protein>
<dbReference type="InterPro" id="IPR050469">
    <property type="entry name" value="Diguanylate_Cyclase"/>
</dbReference>
<dbReference type="KEGG" id="lcre:Pla8534_70430"/>
<evidence type="ECO:0000256" key="2">
    <source>
        <dbReference type="ARBA" id="ARBA00034247"/>
    </source>
</evidence>
<organism evidence="6 7">
    <name type="scientific">Lignipirellula cremea</name>
    <dbReference type="NCBI Taxonomy" id="2528010"/>
    <lineage>
        <taxon>Bacteria</taxon>
        <taxon>Pseudomonadati</taxon>
        <taxon>Planctomycetota</taxon>
        <taxon>Planctomycetia</taxon>
        <taxon>Pirellulales</taxon>
        <taxon>Pirellulaceae</taxon>
        <taxon>Lignipirellula</taxon>
    </lineage>
</organism>
<evidence type="ECO:0000256" key="3">
    <source>
        <dbReference type="PROSITE-ProRule" id="PRU00169"/>
    </source>
</evidence>
<evidence type="ECO:0000313" key="7">
    <source>
        <dbReference type="Proteomes" id="UP000317648"/>
    </source>
</evidence>
<dbReference type="Gene3D" id="3.30.70.270">
    <property type="match status" value="1"/>
</dbReference>
<dbReference type="GO" id="GO:0005886">
    <property type="term" value="C:plasma membrane"/>
    <property type="evidence" value="ECO:0007669"/>
    <property type="project" value="TreeGrafter"/>
</dbReference>
<name>A0A518E4W9_9BACT</name>
<dbReference type="FunFam" id="3.30.70.270:FF:000001">
    <property type="entry name" value="Diguanylate cyclase domain protein"/>
    <property type="match status" value="1"/>
</dbReference>
<dbReference type="SMART" id="SM00448">
    <property type="entry name" value="REC"/>
    <property type="match status" value="1"/>
</dbReference>
<keyword evidence="3" id="KW-0597">Phosphoprotein</keyword>
<dbReference type="GO" id="GO:1902201">
    <property type="term" value="P:negative regulation of bacterial-type flagellum-dependent cell motility"/>
    <property type="evidence" value="ECO:0007669"/>
    <property type="project" value="TreeGrafter"/>
</dbReference>